<feature type="domain" description="Guanylate cyclase" evidence="2">
    <location>
        <begin position="134"/>
        <end position="262"/>
    </location>
</feature>
<evidence type="ECO:0000259" key="2">
    <source>
        <dbReference type="PROSITE" id="PS50125"/>
    </source>
</evidence>
<dbReference type="PANTHER" id="PTHR43081">
    <property type="entry name" value="ADENYLATE CYCLASE, TERMINAL-DIFFERENTIATION SPECIFIC-RELATED"/>
    <property type="match status" value="1"/>
</dbReference>
<dbReference type="InterPro" id="IPR001054">
    <property type="entry name" value="A/G_cyclase"/>
</dbReference>
<dbReference type="PANTHER" id="PTHR43081:SF1">
    <property type="entry name" value="ADENYLATE CYCLASE, TERMINAL-DIFFERENTIATION SPECIFIC"/>
    <property type="match status" value="1"/>
</dbReference>
<dbReference type="PROSITE" id="PS50006">
    <property type="entry name" value="FHA_DOMAIN"/>
    <property type="match status" value="1"/>
</dbReference>
<dbReference type="GO" id="GO:0004016">
    <property type="term" value="F:adenylate cyclase activity"/>
    <property type="evidence" value="ECO:0007669"/>
    <property type="project" value="UniProtKB-ARBA"/>
</dbReference>
<evidence type="ECO:0000313" key="4">
    <source>
        <dbReference type="Proteomes" id="UP001154240"/>
    </source>
</evidence>
<dbReference type="Pfam" id="PF00211">
    <property type="entry name" value="Guanylate_cyc"/>
    <property type="match status" value="1"/>
</dbReference>
<evidence type="ECO:0000259" key="1">
    <source>
        <dbReference type="PROSITE" id="PS50006"/>
    </source>
</evidence>
<dbReference type="Gene3D" id="3.30.70.1230">
    <property type="entry name" value="Nucleotide cyclase"/>
    <property type="match status" value="1"/>
</dbReference>
<gene>
    <name evidence="3" type="ORF">OLX77_10225</name>
</gene>
<dbReference type="CDD" id="cd00060">
    <property type="entry name" value="FHA"/>
    <property type="match status" value="1"/>
</dbReference>
<dbReference type="GO" id="GO:0009190">
    <property type="term" value="P:cyclic nucleotide biosynthetic process"/>
    <property type="evidence" value="ECO:0007669"/>
    <property type="project" value="InterPro"/>
</dbReference>
<proteinExistence type="predicted"/>
<feature type="domain" description="FHA" evidence="1">
    <location>
        <begin position="32"/>
        <end position="82"/>
    </location>
</feature>
<dbReference type="Proteomes" id="UP001154240">
    <property type="component" value="Unassembled WGS sequence"/>
</dbReference>
<evidence type="ECO:0000313" key="3">
    <source>
        <dbReference type="EMBL" id="MDG4476528.1"/>
    </source>
</evidence>
<dbReference type="InterPro" id="IPR008984">
    <property type="entry name" value="SMAD_FHA_dom_sf"/>
</dbReference>
<dbReference type="SMART" id="SM00240">
    <property type="entry name" value="FHA"/>
    <property type="match status" value="1"/>
</dbReference>
<organism evidence="3 4">
    <name type="scientific">Thiovibrio frasassiensis</name>
    <dbReference type="NCBI Taxonomy" id="2984131"/>
    <lineage>
        <taxon>Bacteria</taxon>
        <taxon>Pseudomonadati</taxon>
        <taxon>Thermodesulfobacteriota</taxon>
        <taxon>Desulfobulbia</taxon>
        <taxon>Desulfobulbales</taxon>
        <taxon>Thiovibrionaceae</taxon>
        <taxon>Thiovibrio</taxon>
    </lineage>
</organism>
<dbReference type="Pfam" id="PF00498">
    <property type="entry name" value="FHA"/>
    <property type="match status" value="1"/>
</dbReference>
<dbReference type="RefSeq" id="WP_307633494.1">
    <property type="nucleotide sequence ID" value="NZ_JAPHEH010000001.1"/>
</dbReference>
<dbReference type="Gene3D" id="2.60.200.20">
    <property type="match status" value="1"/>
</dbReference>
<dbReference type="PROSITE" id="PS50125">
    <property type="entry name" value="GUANYLATE_CYCLASE_2"/>
    <property type="match status" value="1"/>
</dbReference>
<dbReference type="InterPro" id="IPR000253">
    <property type="entry name" value="FHA_dom"/>
</dbReference>
<comment type="caution">
    <text evidence="3">The sequence shown here is derived from an EMBL/GenBank/DDBJ whole genome shotgun (WGS) entry which is preliminary data.</text>
</comment>
<accession>A0A9X4RMT4</accession>
<dbReference type="InterPro" id="IPR050697">
    <property type="entry name" value="Adenylyl/Guanylyl_Cyclase_3/4"/>
</dbReference>
<name>A0A9X4RMT4_9BACT</name>
<sequence>MTASPEISATLTLLDAQEDNAPRWLLGTDTTYTLGRVANTDITLPYSWVSRKHAMIQKEENGRFNLIDLGSSNGTFINGRKIHTPVSLQDGDCIGIGSTRLLFHQDTSPNRAAATNGPDLDEMTVAFVQKQIITILICDIHDYTKLSETMGDQWVSQLLQHWTGRVTKLVNKHNGTVDKFIGDAVMALWSGANLQDNIHQALKTAIAINTFTSNLGKKIPDLPWALQIGAALNTGEAMMGNLTQNGSYTVVGDVVNVAFRLESLTNRQEDLDIVMGCDAAMHLLAPETFFKKYSFRVKGKQEEVEAYGCSFPQLSTYLEHKLNQPGTG</sequence>
<dbReference type="SUPFAM" id="SSF55073">
    <property type="entry name" value="Nucleotide cyclase"/>
    <property type="match status" value="1"/>
</dbReference>
<reference evidence="3" key="2">
    <citation type="submission" date="2022-10" db="EMBL/GenBank/DDBJ databases">
        <authorList>
            <person name="Aronson H.S."/>
        </authorList>
    </citation>
    <scope>NUCLEOTIDE SEQUENCE</scope>
    <source>
        <strain evidence="3">RS19-109</strain>
    </source>
</reference>
<dbReference type="SUPFAM" id="SSF49879">
    <property type="entry name" value="SMAD/FHA domain"/>
    <property type="match status" value="1"/>
</dbReference>
<dbReference type="InterPro" id="IPR029787">
    <property type="entry name" value="Nucleotide_cyclase"/>
</dbReference>
<dbReference type="CDD" id="cd07302">
    <property type="entry name" value="CHD"/>
    <property type="match status" value="1"/>
</dbReference>
<dbReference type="EMBL" id="JAPHEH010000001">
    <property type="protein sequence ID" value="MDG4476528.1"/>
    <property type="molecule type" value="Genomic_DNA"/>
</dbReference>
<protein>
    <submittedName>
        <fullName evidence="3">Adenylate/guanylate cyclase domain-containing protein</fullName>
    </submittedName>
</protein>
<reference evidence="3" key="1">
    <citation type="journal article" date="2022" name="bioRxiv">
        <title>Thiovibrio frasassiensisgen. nov., sp. nov., an autotrophic, elemental sulfur disproportionating bacterium isolated from sulfidic karst sediment, and proposal of Thiovibrionaceae fam. nov.</title>
        <authorList>
            <person name="Aronson H."/>
            <person name="Thomas C."/>
            <person name="Bhattacharyya M."/>
            <person name="Eckstein S."/>
            <person name="Jensen S."/>
            <person name="Barco R."/>
            <person name="Macalady J."/>
            <person name="Amend J."/>
        </authorList>
    </citation>
    <scope>NUCLEOTIDE SEQUENCE</scope>
    <source>
        <strain evidence="3">RS19-109</strain>
    </source>
</reference>
<dbReference type="AlphaFoldDB" id="A0A9X4RMT4"/>
<dbReference type="GO" id="GO:0035556">
    <property type="term" value="P:intracellular signal transduction"/>
    <property type="evidence" value="ECO:0007669"/>
    <property type="project" value="InterPro"/>
</dbReference>
<keyword evidence="4" id="KW-1185">Reference proteome</keyword>